<dbReference type="GO" id="GO:0000976">
    <property type="term" value="F:transcription cis-regulatory region binding"/>
    <property type="evidence" value="ECO:0007669"/>
    <property type="project" value="TreeGrafter"/>
</dbReference>
<evidence type="ECO:0000256" key="1">
    <source>
        <dbReference type="ARBA" id="ARBA00004123"/>
    </source>
</evidence>
<dbReference type="PANTHER" id="PTHR37534">
    <property type="entry name" value="TRANSCRIPTIONAL ACTIVATOR PROTEIN UGA3"/>
    <property type="match status" value="1"/>
</dbReference>
<dbReference type="AlphaFoldDB" id="A0A4S9CF99"/>
<dbReference type="SMART" id="SM00066">
    <property type="entry name" value="GAL4"/>
    <property type="match status" value="1"/>
</dbReference>
<protein>
    <recommendedName>
        <fullName evidence="4">Zn(2)-C6 fungal-type domain-containing protein</fullName>
    </recommendedName>
</protein>
<keyword evidence="2" id="KW-0539">Nucleus</keyword>
<dbReference type="PANTHER" id="PTHR37534:SF26">
    <property type="entry name" value="TRANSCRIPTION FACTOR, PUTATIVE-RELATED"/>
    <property type="match status" value="1"/>
</dbReference>
<comment type="caution">
    <text evidence="5">The sequence shown here is derived from an EMBL/GenBank/DDBJ whole genome shotgun (WGS) entry which is preliminary data.</text>
</comment>
<dbReference type="GO" id="GO:0008270">
    <property type="term" value="F:zinc ion binding"/>
    <property type="evidence" value="ECO:0007669"/>
    <property type="project" value="InterPro"/>
</dbReference>
<dbReference type="Pfam" id="PF11951">
    <property type="entry name" value="Fungal_trans_2"/>
    <property type="match status" value="1"/>
</dbReference>
<dbReference type="InterPro" id="IPR036864">
    <property type="entry name" value="Zn2-C6_fun-type_DNA-bd_sf"/>
</dbReference>
<feature type="region of interest" description="Disordered" evidence="3">
    <location>
        <begin position="66"/>
        <end position="153"/>
    </location>
</feature>
<dbReference type="GO" id="GO:0005634">
    <property type="term" value="C:nucleus"/>
    <property type="evidence" value="ECO:0007669"/>
    <property type="project" value="UniProtKB-SubCell"/>
</dbReference>
<evidence type="ECO:0000256" key="2">
    <source>
        <dbReference type="ARBA" id="ARBA00023242"/>
    </source>
</evidence>
<dbReference type="CDD" id="cd00067">
    <property type="entry name" value="GAL4"/>
    <property type="match status" value="1"/>
</dbReference>
<dbReference type="InterPro" id="IPR001138">
    <property type="entry name" value="Zn2Cys6_DnaBD"/>
</dbReference>
<feature type="compositionally biased region" description="Polar residues" evidence="3">
    <location>
        <begin position="131"/>
        <end position="152"/>
    </location>
</feature>
<name>A0A4S9CF99_AURPU</name>
<comment type="subcellular location">
    <subcellularLocation>
        <location evidence="1">Nucleus</location>
    </subcellularLocation>
</comment>
<evidence type="ECO:0000259" key="4">
    <source>
        <dbReference type="PROSITE" id="PS50048"/>
    </source>
</evidence>
<feature type="domain" description="Zn(2)-C6 fungal-type" evidence="4">
    <location>
        <begin position="15"/>
        <end position="43"/>
    </location>
</feature>
<dbReference type="Pfam" id="PF00172">
    <property type="entry name" value="Zn_clus"/>
    <property type="match status" value="1"/>
</dbReference>
<dbReference type="InterPro" id="IPR021858">
    <property type="entry name" value="Fun_TF"/>
</dbReference>
<gene>
    <name evidence="5" type="ORF">D6D13_07137</name>
</gene>
<dbReference type="EMBL" id="QZAS01000027">
    <property type="protein sequence ID" value="THX05429.1"/>
    <property type="molecule type" value="Genomic_DNA"/>
</dbReference>
<sequence>MSPKQNATTRQQFICCWTCKLRRKKCDATKPTCRACESRDIPCYGFGDRPEWMNGGEEERAELNKIKDAVKKNNKRKRTAMSRSKTEEDQRKSQRTSVVNDEIQPIDPKHDWNDGRSEVQESTHEFLEGETSLTTPDESSKQTLSTTPTPSGTRFLFGHDREFELLMHYLDHVFALQFRFHSPSVASGGRGWLLWLLNDTLPLRHAALSLGALHQHSLLARSARGQRYHDTLNELNEHHNRALQELQIFLQSSYEDSIGAGSGRKRRLQILACGVQLISFELFRGGTSQWQVHLDALATVVRSMATIDSSSNGLSPSQLDAYSPGYVIQGYGSEIQPHRLEDTAEHFLVGAVLWFDILSCASTNDAPRLHSESSGFLKDKIDLANIIGCQPWIALVIGDIATLSAWKAEATVAGSLSFWTLFGRGDRLRRRLEDGISSLRKSIDETFAELGLSHLGTTGAYLVLTNPDLQQEAIKRAITLVFAYAAQVYLNTIISGADPKLDDVKNSVADTMNALQEMQYVCDAQALRSLIWPICIAGSMAGDVPTQSYFQSLIQGLGDEAHDFGNSATALKVMQKCWSSRIEGSPQFWDWATAMEALGQRILLLAAIRKVFFSTCIIVAGRELRLLSSLDINTRNEFVLVALSIFLIRSFGALPLRSSRTTQFSALHRIDGLTTEAVLSARFFNFGNSATPLKVMQKCWSSRVERPPQFWDWATTMEVLGQRVLLI</sequence>
<organism evidence="5">
    <name type="scientific">Aureobasidium pullulans</name>
    <name type="common">Black yeast</name>
    <name type="synonym">Pullularia pullulans</name>
    <dbReference type="NCBI Taxonomy" id="5580"/>
    <lineage>
        <taxon>Eukaryota</taxon>
        <taxon>Fungi</taxon>
        <taxon>Dikarya</taxon>
        <taxon>Ascomycota</taxon>
        <taxon>Pezizomycotina</taxon>
        <taxon>Dothideomycetes</taxon>
        <taxon>Dothideomycetidae</taxon>
        <taxon>Dothideales</taxon>
        <taxon>Saccotheciaceae</taxon>
        <taxon>Aureobasidium</taxon>
    </lineage>
</organism>
<accession>A0A4S9CF99</accession>
<evidence type="ECO:0000256" key="3">
    <source>
        <dbReference type="SAM" id="MobiDB-lite"/>
    </source>
</evidence>
<dbReference type="PROSITE" id="PS50048">
    <property type="entry name" value="ZN2_CY6_FUNGAL_2"/>
    <property type="match status" value="1"/>
</dbReference>
<reference evidence="5" key="1">
    <citation type="submission" date="2018-10" db="EMBL/GenBank/DDBJ databases">
        <title>Fifty Aureobasidium pullulans genomes reveal a recombining polyextremotolerant generalist.</title>
        <authorList>
            <person name="Gostincar C."/>
            <person name="Turk M."/>
            <person name="Zajc J."/>
            <person name="Gunde-Cimerman N."/>
        </authorList>
    </citation>
    <scope>NUCLEOTIDE SEQUENCE [LARGE SCALE GENOMIC DNA]</scope>
    <source>
        <strain evidence="5">EXF-10085</strain>
    </source>
</reference>
<feature type="compositionally biased region" description="Basic and acidic residues" evidence="3">
    <location>
        <begin position="107"/>
        <end position="127"/>
    </location>
</feature>
<dbReference type="GO" id="GO:0000981">
    <property type="term" value="F:DNA-binding transcription factor activity, RNA polymerase II-specific"/>
    <property type="evidence" value="ECO:0007669"/>
    <property type="project" value="InterPro"/>
</dbReference>
<dbReference type="GO" id="GO:0045944">
    <property type="term" value="P:positive regulation of transcription by RNA polymerase II"/>
    <property type="evidence" value="ECO:0007669"/>
    <property type="project" value="TreeGrafter"/>
</dbReference>
<evidence type="ECO:0000313" key="5">
    <source>
        <dbReference type="EMBL" id="THX05429.1"/>
    </source>
</evidence>
<proteinExistence type="predicted"/>
<dbReference type="SUPFAM" id="SSF57701">
    <property type="entry name" value="Zn2/Cys6 DNA-binding domain"/>
    <property type="match status" value="1"/>
</dbReference>